<name>E4U561_OCEP5</name>
<dbReference type="Proteomes" id="UP000008722">
    <property type="component" value="Chromosome"/>
</dbReference>
<dbReference type="SUPFAM" id="SSF158446">
    <property type="entry name" value="IVS-encoded protein-like"/>
    <property type="match status" value="1"/>
</dbReference>
<dbReference type="CDD" id="cd16377">
    <property type="entry name" value="23S_rRNA_IVP_like"/>
    <property type="match status" value="1"/>
</dbReference>
<dbReference type="eggNOG" id="ENOG5032YWC">
    <property type="taxonomic scope" value="Bacteria"/>
</dbReference>
<evidence type="ECO:0000313" key="1">
    <source>
        <dbReference type="EMBL" id="ADR37473.1"/>
    </source>
</evidence>
<evidence type="ECO:0000313" key="2">
    <source>
        <dbReference type="Proteomes" id="UP000008722"/>
    </source>
</evidence>
<dbReference type="Gene3D" id="1.20.1440.60">
    <property type="entry name" value="23S rRNA-intervening sequence"/>
    <property type="match status" value="1"/>
</dbReference>
<dbReference type="AlphaFoldDB" id="E4U561"/>
<organism evidence="1 2">
    <name type="scientific">Oceanithermus profundus (strain DSM 14977 / NBRC 100410 / VKM B-2274 / 506)</name>
    <dbReference type="NCBI Taxonomy" id="670487"/>
    <lineage>
        <taxon>Bacteria</taxon>
        <taxon>Thermotogati</taxon>
        <taxon>Deinococcota</taxon>
        <taxon>Deinococci</taxon>
        <taxon>Thermales</taxon>
        <taxon>Thermaceae</taxon>
        <taxon>Oceanithermus</taxon>
    </lineage>
</organism>
<dbReference type="KEGG" id="opr:Ocepr_2022"/>
<dbReference type="EMBL" id="CP002361">
    <property type="protein sequence ID" value="ADR37473.1"/>
    <property type="molecule type" value="Genomic_DNA"/>
</dbReference>
<dbReference type="PANTHER" id="PTHR38471:SF2">
    <property type="entry name" value="FOUR HELIX BUNDLE PROTEIN"/>
    <property type="match status" value="1"/>
</dbReference>
<dbReference type="InterPro" id="IPR012657">
    <property type="entry name" value="23S_rRNA-intervening_sequence"/>
</dbReference>
<dbReference type="PANTHER" id="PTHR38471">
    <property type="entry name" value="FOUR HELIX BUNDLE PROTEIN"/>
    <property type="match status" value="1"/>
</dbReference>
<reference evidence="1 2" key="2">
    <citation type="journal article" date="2011" name="Stand. Genomic Sci.">
        <title>Complete genome sequence of Oceanithermus profundus type strain (506).</title>
        <authorList>
            <person name="Pati A."/>
            <person name="Zhang X."/>
            <person name="Lapidus A."/>
            <person name="Nolan M."/>
            <person name="Lucas S."/>
            <person name="Del Rio T.G."/>
            <person name="Tice H."/>
            <person name="Cheng J.F."/>
            <person name="Tapia R."/>
            <person name="Han C."/>
            <person name="Goodwin L."/>
            <person name="Pitluck S."/>
            <person name="Liolios K."/>
            <person name="Pagani I."/>
            <person name="Ivanova N."/>
            <person name="Mavromatis K."/>
            <person name="Chen A."/>
            <person name="Palaniappan K."/>
            <person name="Hauser L."/>
            <person name="Jeffries C.D."/>
            <person name="Brambilla E.M."/>
            <person name="Rohl A."/>
            <person name="Mwirichia R."/>
            <person name="Rohde M."/>
            <person name="Tindall B.J."/>
            <person name="Sikorski J."/>
            <person name="Wirth R."/>
            <person name="Goker M."/>
            <person name="Woyke T."/>
            <person name="Detter J.C."/>
            <person name="Bristow J."/>
            <person name="Eisen J.A."/>
            <person name="Markowitz V."/>
            <person name="Hugenholtz P."/>
            <person name="Kyrpides N.C."/>
            <person name="Klenk H.P."/>
            <person name="Land M."/>
        </authorList>
    </citation>
    <scope>NUCLEOTIDE SEQUENCE [LARGE SCALE GENOMIC DNA]</scope>
    <source>
        <strain evidence="2">DSM 14977 / NBRC 100410 / VKM B-2274 / 506</strain>
    </source>
</reference>
<dbReference type="STRING" id="670487.Ocepr_2022"/>
<protein>
    <submittedName>
        <fullName evidence="1">S23 ribosomal</fullName>
    </submittedName>
</protein>
<dbReference type="OrthoDB" id="160990at2"/>
<dbReference type="NCBIfam" id="TIGR02436">
    <property type="entry name" value="four helix bundle protein"/>
    <property type="match status" value="1"/>
</dbReference>
<accession>E4U561</accession>
<proteinExistence type="predicted"/>
<sequence length="133" mass="14613">MGTPSNNRGDEHTAGLSVGNLEIWSEAMDAVELAYALTQTWPEAEKYGLTSQTRRAVVSIPANLAEGAGRGTRKEKSRYGRIALGSLYELDTLLQIAVRLGFANPEETAGLRADLARLAKRLNAYIRHQEEQK</sequence>
<dbReference type="InterPro" id="IPR036583">
    <property type="entry name" value="23S_rRNA_IVS_sf"/>
</dbReference>
<reference evidence="2" key="1">
    <citation type="submission" date="2010-11" db="EMBL/GenBank/DDBJ databases">
        <title>The complete sequence of chromosome of Oceanithermus profundus DSM 14977.</title>
        <authorList>
            <consortium name="US DOE Joint Genome Institute (JGI-PGF)"/>
            <person name="Lucas S."/>
            <person name="Copeland A."/>
            <person name="Lapidus A."/>
            <person name="Bruce D."/>
            <person name="Goodwin L."/>
            <person name="Pitluck S."/>
            <person name="Kyrpides N."/>
            <person name="Mavromatis K."/>
            <person name="Pagani I."/>
            <person name="Ivanova N."/>
            <person name="Zhang X."/>
            <person name="Brettin T."/>
            <person name="Detter J.C."/>
            <person name="Tapia R."/>
            <person name="Han C."/>
            <person name="Land M."/>
            <person name="Hauser L."/>
            <person name="Markowitz V."/>
            <person name="Cheng J.-F."/>
            <person name="Hugenholtz P."/>
            <person name="Woyke T."/>
            <person name="Wu D."/>
            <person name="Tindall B."/>
            <person name="Faehnrich R."/>
            <person name="Brambilla E."/>
            <person name="Klenk H.-P."/>
            <person name="Eisen J.A."/>
        </authorList>
    </citation>
    <scope>NUCLEOTIDE SEQUENCE [LARGE SCALE GENOMIC DNA]</scope>
    <source>
        <strain evidence="2">DSM 14977 / NBRC 100410 / VKM B-2274 / 506</strain>
    </source>
</reference>
<keyword evidence="2" id="KW-1185">Reference proteome</keyword>
<dbReference type="HOGENOM" id="CLU_129874_0_6_0"/>
<dbReference type="RefSeq" id="WP_013458643.1">
    <property type="nucleotide sequence ID" value="NC_014761.1"/>
</dbReference>
<gene>
    <name evidence="1" type="ordered locus">Ocepr_2022</name>
</gene>
<dbReference type="Pfam" id="PF05635">
    <property type="entry name" value="23S_rRNA_IVP"/>
    <property type="match status" value="1"/>
</dbReference>